<dbReference type="EMBL" id="WTYQ01000002">
    <property type="protein sequence ID" value="MXP26049.1"/>
    <property type="molecule type" value="Genomic_DNA"/>
</dbReference>
<comment type="caution">
    <text evidence="8">The sequence shown here is derived from an EMBL/GenBank/DDBJ whole genome shotgun (WGS) entry which is preliminary data.</text>
</comment>
<evidence type="ECO:0000256" key="6">
    <source>
        <dbReference type="ARBA" id="ARBA00023136"/>
    </source>
</evidence>
<feature type="transmembrane region" description="Helical" evidence="7">
    <location>
        <begin position="267"/>
        <end position="287"/>
    </location>
</feature>
<keyword evidence="5 7" id="KW-1133">Transmembrane helix</keyword>
<dbReference type="OrthoDB" id="9770347at2"/>
<reference evidence="8 9" key="1">
    <citation type="submission" date="2019-12" db="EMBL/GenBank/DDBJ databases">
        <title>Genomic-based taxomic classification of the family Erythrobacteraceae.</title>
        <authorList>
            <person name="Xu L."/>
        </authorList>
    </citation>
    <scope>NUCLEOTIDE SEQUENCE [LARGE SCALE GENOMIC DNA]</scope>
    <source>
        <strain evidence="8 9">DSM 18604</strain>
    </source>
</reference>
<evidence type="ECO:0000256" key="4">
    <source>
        <dbReference type="ARBA" id="ARBA00022692"/>
    </source>
</evidence>
<comment type="subcellular location">
    <subcellularLocation>
        <location evidence="1">Cell membrane</location>
        <topology evidence="1">Multi-pass membrane protein</topology>
    </subcellularLocation>
</comment>
<keyword evidence="4 7" id="KW-0812">Transmembrane</keyword>
<evidence type="ECO:0000313" key="8">
    <source>
        <dbReference type="EMBL" id="MXP26049.1"/>
    </source>
</evidence>
<feature type="transmembrane region" description="Helical" evidence="7">
    <location>
        <begin position="124"/>
        <end position="149"/>
    </location>
</feature>
<keyword evidence="3" id="KW-1003">Cell membrane</keyword>
<protein>
    <submittedName>
        <fullName evidence="8">Oligosaccharide flippase family protein</fullName>
    </submittedName>
</protein>
<dbReference type="RefSeq" id="WP_160739191.1">
    <property type="nucleotide sequence ID" value="NZ_WTYQ01000002.1"/>
</dbReference>
<comment type="similarity">
    <text evidence="2">Belongs to the polysaccharide synthase family.</text>
</comment>
<sequence length="427" mass="45055">MRSFQSALIQYLPERARPVLSGLAAYGSAEAATRIVRIGTILVIARRTDPALLGTAAAALSLFELIRVLTNAGIGQRIIAACDEELDALCNTAYRLFWGICGAVALIQLCVAGGLYWLTDQNEAAAMLAMLSAVYILMPPGLVQVFLLMRAGRLAATARINATQTMCDHVLTLSLVLIWPSAWAIVLPKLLTAPVWALLARRAMHWAPVPAAGYASWRAFHVFGFAILGSELLGALRLQADKLIIGSMLGVEALGIYYFAFNAGLGITQSLVSAFGTVVFPQLCRARDGQDQAKHLREAFSLGLLLLCPIVAAQGLLAPLYVPLLFGEEWVPAAPYLVLLCLASLPLLCASAIGAAYRAQSLPGRETSLSALATLAGLTGLSAGATQSMALACAGYSAGLALVLIPAMLRLILQRPATAPSTQEATS</sequence>
<evidence type="ECO:0000256" key="5">
    <source>
        <dbReference type="ARBA" id="ARBA00022989"/>
    </source>
</evidence>
<feature type="transmembrane region" description="Helical" evidence="7">
    <location>
        <begin position="170"/>
        <end position="199"/>
    </location>
</feature>
<keyword evidence="6 7" id="KW-0472">Membrane</keyword>
<feature type="transmembrane region" description="Helical" evidence="7">
    <location>
        <begin position="243"/>
        <end position="261"/>
    </location>
</feature>
<evidence type="ECO:0000256" key="2">
    <source>
        <dbReference type="ARBA" id="ARBA00007430"/>
    </source>
</evidence>
<dbReference type="Proteomes" id="UP000460561">
    <property type="component" value="Unassembled WGS sequence"/>
</dbReference>
<feature type="transmembrane region" description="Helical" evidence="7">
    <location>
        <begin position="334"/>
        <end position="357"/>
    </location>
</feature>
<dbReference type="AlphaFoldDB" id="A0A845A9N2"/>
<keyword evidence="9" id="KW-1185">Reference proteome</keyword>
<evidence type="ECO:0000313" key="9">
    <source>
        <dbReference type="Proteomes" id="UP000460561"/>
    </source>
</evidence>
<feature type="transmembrane region" description="Helical" evidence="7">
    <location>
        <begin position="299"/>
        <end position="322"/>
    </location>
</feature>
<accession>A0A845A9N2</accession>
<dbReference type="PANTHER" id="PTHR30250">
    <property type="entry name" value="PST FAMILY PREDICTED COLANIC ACID TRANSPORTER"/>
    <property type="match status" value="1"/>
</dbReference>
<evidence type="ECO:0000256" key="1">
    <source>
        <dbReference type="ARBA" id="ARBA00004651"/>
    </source>
</evidence>
<evidence type="ECO:0000256" key="7">
    <source>
        <dbReference type="SAM" id="Phobius"/>
    </source>
</evidence>
<feature type="transmembrane region" description="Helical" evidence="7">
    <location>
        <begin position="396"/>
        <end position="413"/>
    </location>
</feature>
<dbReference type="Pfam" id="PF13440">
    <property type="entry name" value="Polysacc_synt_3"/>
    <property type="match status" value="1"/>
</dbReference>
<organism evidence="8 9">
    <name type="scientific">Altericroceibacterium indicum</name>
    <dbReference type="NCBI Taxonomy" id="374177"/>
    <lineage>
        <taxon>Bacteria</taxon>
        <taxon>Pseudomonadati</taxon>
        <taxon>Pseudomonadota</taxon>
        <taxon>Alphaproteobacteria</taxon>
        <taxon>Sphingomonadales</taxon>
        <taxon>Erythrobacteraceae</taxon>
        <taxon>Altericroceibacterium</taxon>
    </lineage>
</organism>
<proteinExistence type="inferred from homology"/>
<dbReference type="PANTHER" id="PTHR30250:SF10">
    <property type="entry name" value="LIPOPOLYSACCHARIDE BIOSYNTHESIS PROTEIN WZXC"/>
    <property type="match status" value="1"/>
</dbReference>
<feature type="transmembrane region" description="Helical" evidence="7">
    <location>
        <begin position="96"/>
        <end position="118"/>
    </location>
</feature>
<name>A0A845A9N2_9SPHN</name>
<feature type="transmembrane region" description="Helical" evidence="7">
    <location>
        <begin position="219"/>
        <end position="236"/>
    </location>
</feature>
<evidence type="ECO:0000256" key="3">
    <source>
        <dbReference type="ARBA" id="ARBA00022475"/>
    </source>
</evidence>
<gene>
    <name evidence="8" type="ORF">GRI39_08335</name>
</gene>
<dbReference type="InterPro" id="IPR050833">
    <property type="entry name" value="Poly_Biosynth_Transport"/>
</dbReference>
<dbReference type="GO" id="GO:0005886">
    <property type="term" value="C:plasma membrane"/>
    <property type="evidence" value="ECO:0007669"/>
    <property type="project" value="UniProtKB-SubCell"/>
</dbReference>
<feature type="transmembrane region" description="Helical" evidence="7">
    <location>
        <begin position="369"/>
        <end position="390"/>
    </location>
</feature>